<evidence type="ECO:0000313" key="3">
    <source>
        <dbReference type="EMBL" id="EFX70957.1"/>
    </source>
</evidence>
<feature type="transmembrane region" description="Helical" evidence="1">
    <location>
        <begin position="60"/>
        <end position="79"/>
    </location>
</feature>
<dbReference type="AlphaFoldDB" id="E9HBE7"/>
<dbReference type="KEGG" id="dpx:DAPPUDRAFT_256453"/>
<reference evidence="3 4" key="1">
    <citation type="journal article" date="2011" name="Science">
        <title>The ecoresponsive genome of Daphnia pulex.</title>
        <authorList>
            <person name="Colbourne J.K."/>
            <person name="Pfrender M.E."/>
            <person name="Gilbert D."/>
            <person name="Thomas W.K."/>
            <person name="Tucker A."/>
            <person name="Oakley T.H."/>
            <person name="Tokishita S."/>
            <person name="Aerts A."/>
            <person name="Arnold G.J."/>
            <person name="Basu M.K."/>
            <person name="Bauer D.J."/>
            <person name="Caceres C.E."/>
            <person name="Carmel L."/>
            <person name="Casola C."/>
            <person name="Choi J.H."/>
            <person name="Detter J.C."/>
            <person name="Dong Q."/>
            <person name="Dusheyko S."/>
            <person name="Eads B.D."/>
            <person name="Frohlich T."/>
            <person name="Geiler-Samerotte K.A."/>
            <person name="Gerlach D."/>
            <person name="Hatcher P."/>
            <person name="Jogdeo S."/>
            <person name="Krijgsveld J."/>
            <person name="Kriventseva E.V."/>
            <person name="Kultz D."/>
            <person name="Laforsch C."/>
            <person name="Lindquist E."/>
            <person name="Lopez J."/>
            <person name="Manak J.R."/>
            <person name="Muller J."/>
            <person name="Pangilinan J."/>
            <person name="Patwardhan R.P."/>
            <person name="Pitluck S."/>
            <person name="Pritham E.J."/>
            <person name="Rechtsteiner A."/>
            <person name="Rho M."/>
            <person name="Rogozin I.B."/>
            <person name="Sakarya O."/>
            <person name="Salamov A."/>
            <person name="Schaack S."/>
            <person name="Shapiro H."/>
            <person name="Shiga Y."/>
            <person name="Skalitzky C."/>
            <person name="Smith Z."/>
            <person name="Souvorov A."/>
            <person name="Sung W."/>
            <person name="Tang Z."/>
            <person name="Tsuchiya D."/>
            <person name="Tu H."/>
            <person name="Vos H."/>
            <person name="Wang M."/>
            <person name="Wolf Y.I."/>
            <person name="Yamagata H."/>
            <person name="Yamada T."/>
            <person name="Ye Y."/>
            <person name="Shaw J.R."/>
            <person name="Andrews J."/>
            <person name="Crease T.J."/>
            <person name="Tang H."/>
            <person name="Lucas S.M."/>
            <person name="Robertson H.M."/>
            <person name="Bork P."/>
            <person name="Koonin E.V."/>
            <person name="Zdobnov E.M."/>
            <person name="Grigoriev I.V."/>
            <person name="Lynch M."/>
            <person name="Boore J.L."/>
        </authorList>
    </citation>
    <scope>NUCLEOTIDE SEQUENCE [LARGE SCALE GENOMIC DNA]</scope>
</reference>
<evidence type="ECO:0000313" key="4">
    <source>
        <dbReference type="Proteomes" id="UP000000305"/>
    </source>
</evidence>
<keyword evidence="1" id="KW-0472">Membrane</keyword>
<keyword evidence="4" id="KW-1185">Reference proteome</keyword>
<keyword evidence="1" id="KW-0812">Transmembrane</keyword>
<name>E9HBE7_DAPPU</name>
<dbReference type="InParanoid" id="E9HBE7"/>
<gene>
    <name evidence="3" type="ORF">DAPPUDRAFT_256453</name>
</gene>
<evidence type="ECO:0000256" key="2">
    <source>
        <dbReference type="SAM" id="SignalP"/>
    </source>
</evidence>
<protein>
    <submittedName>
        <fullName evidence="3">Uncharacterized protein</fullName>
    </submittedName>
</protein>
<feature type="signal peptide" evidence="2">
    <location>
        <begin position="1"/>
        <end position="24"/>
    </location>
</feature>
<dbReference type="Proteomes" id="UP000000305">
    <property type="component" value="Unassembled WGS sequence"/>
</dbReference>
<dbReference type="HOGENOM" id="CLU_2529752_0_0_1"/>
<evidence type="ECO:0000256" key="1">
    <source>
        <dbReference type="SAM" id="Phobius"/>
    </source>
</evidence>
<sequence length="84" mass="10013">MTRRTTQFSNVNIFLFFTLNSSLMLEQESFTLLYRTVITFLTKVDTKYTFSQDCYQNKNAIMISSLVLAIFFVGNFRFVKDWYC</sequence>
<organism evidence="3 4">
    <name type="scientific">Daphnia pulex</name>
    <name type="common">Water flea</name>
    <dbReference type="NCBI Taxonomy" id="6669"/>
    <lineage>
        <taxon>Eukaryota</taxon>
        <taxon>Metazoa</taxon>
        <taxon>Ecdysozoa</taxon>
        <taxon>Arthropoda</taxon>
        <taxon>Crustacea</taxon>
        <taxon>Branchiopoda</taxon>
        <taxon>Diplostraca</taxon>
        <taxon>Cladocera</taxon>
        <taxon>Anomopoda</taxon>
        <taxon>Daphniidae</taxon>
        <taxon>Daphnia</taxon>
    </lineage>
</organism>
<accession>E9HBE7</accession>
<dbReference type="EMBL" id="GL732615">
    <property type="protein sequence ID" value="EFX70957.1"/>
    <property type="molecule type" value="Genomic_DNA"/>
</dbReference>
<feature type="chain" id="PRO_5003237982" evidence="2">
    <location>
        <begin position="25"/>
        <end position="84"/>
    </location>
</feature>
<proteinExistence type="predicted"/>
<keyword evidence="1" id="KW-1133">Transmembrane helix</keyword>
<keyword evidence="2" id="KW-0732">Signal</keyword>